<evidence type="ECO:0000256" key="6">
    <source>
        <dbReference type="ARBA" id="ARBA00022692"/>
    </source>
</evidence>
<dbReference type="Pfam" id="PF03544">
    <property type="entry name" value="TonB_C"/>
    <property type="match status" value="1"/>
</dbReference>
<keyword evidence="8" id="KW-1133">Transmembrane helix</keyword>
<proteinExistence type="inferred from homology"/>
<evidence type="ECO:0000256" key="5">
    <source>
        <dbReference type="ARBA" id="ARBA00022519"/>
    </source>
</evidence>
<dbReference type="Gene3D" id="3.30.1150.10">
    <property type="match status" value="1"/>
</dbReference>
<evidence type="ECO:0000256" key="2">
    <source>
        <dbReference type="ARBA" id="ARBA00006555"/>
    </source>
</evidence>
<evidence type="ECO:0000256" key="1">
    <source>
        <dbReference type="ARBA" id="ARBA00004383"/>
    </source>
</evidence>
<dbReference type="SUPFAM" id="SSF74653">
    <property type="entry name" value="TolA/TonB C-terminal domain"/>
    <property type="match status" value="1"/>
</dbReference>
<dbReference type="PANTHER" id="PTHR33446:SF2">
    <property type="entry name" value="PROTEIN TONB"/>
    <property type="match status" value="1"/>
</dbReference>
<feature type="chain" id="PRO_5045954595" evidence="10">
    <location>
        <begin position="28"/>
        <end position="239"/>
    </location>
</feature>
<dbReference type="PROSITE" id="PS52015">
    <property type="entry name" value="TONB_CTD"/>
    <property type="match status" value="1"/>
</dbReference>
<dbReference type="Proteomes" id="UP000783253">
    <property type="component" value="Unassembled WGS sequence"/>
</dbReference>
<evidence type="ECO:0000256" key="10">
    <source>
        <dbReference type="SAM" id="SignalP"/>
    </source>
</evidence>
<comment type="caution">
    <text evidence="12">The sequence shown here is derived from an EMBL/GenBank/DDBJ whole genome shotgun (WGS) entry which is preliminary data.</text>
</comment>
<comment type="similarity">
    <text evidence="2">Belongs to the TonB family.</text>
</comment>
<protein>
    <submittedName>
        <fullName evidence="12">Energy transducer TonB</fullName>
    </submittedName>
</protein>
<evidence type="ECO:0000313" key="13">
    <source>
        <dbReference type="Proteomes" id="UP000783253"/>
    </source>
</evidence>
<dbReference type="EMBL" id="JAIGNK010000002">
    <property type="protein sequence ID" value="MBX7458065.1"/>
    <property type="molecule type" value="Genomic_DNA"/>
</dbReference>
<accession>A0ABS7J172</accession>
<feature type="domain" description="TonB C-terminal" evidence="11">
    <location>
        <begin position="37"/>
        <end position="135"/>
    </location>
</feature>
<keyword evidence="13" id="KW-1185">Reference proteome</keyword>
<dbReference type="InterPro" id="IPR051045">
    <property type="entry name" value="TonB-dependent_transducer"/>
</dbReference>
<keyword evidence="7" id="KW-0653">Protein transport</keyword>
<keyword evidence="3" id="KW-0813">Transport</keyword>
<comment type="subcellular location">
    <subcellularLocation>
        <location evidence="1">Cell inner membrane</location>
        <topology evidence="1">Single-pass membrane protein</topology>
        <orientation evidence="1">Periplasmic side</orientation>
    </subcellularLocation>
</comment>
<keyword evidence="5" id="KW-0997">Cell inner membrane</keyword>
<keyword evidence="10" id="KW-0732">Signal</keyword>
<keyword evidence="9" id="KW-0472">Membrane</keyword>
<feature type="signal peptide" evidence="10">
    <location>
        <begin position="1"/>
        <end position="27"/>
    </location>
</feature>
<evidence type="ECO:0000256" key="8">
    <source>
        <dbReference type="ARBA" id="ARBA00022989"/>
    </source>
</evidence>
<keyword evidence="6" id="KW-0812">Transmembrane</keyword>
<keyword evidence="4" id="KW-1003">Cell membrane</keyword>
<sequence>MIHKNFRKYLAAMMVAPIAMSAVSSWAQEADGPRGATPRDIQVWAGKIQQEYPSAALRNAEEGTVVMSIGIGTEGRVTSCQIEQTSGSQALDNAACSGMLRHAQYDPARNENGDTIATTMKQSIRYVLPDASSISPRPYDRAEPIDEEAWREKVFDSEFVAAIGKVGRGRAIYMLTLDENGKPTGCGMAYPSGDVALDRKTCAGLLEHARFTPAALLSGEAVPGIYPVFYPVQTLEPEG</sequence>
<evidence type="ECO:0000313" key="12">
    <source>
        <dbReference type="EMBL" id="MBX7458065.1"/>
    </source>
</evidence>
<organism evidence="12 13">
    <name type="scientific">Qipengyuania polymorpha</name>
    <dbReference type="NCBI Taxonomy" id="2867234"/>
    <lineage>
        <taxon>Bacteria</taxon>
        <taxon>Pseudomonadati</taxon>
        <taxon>Pseudomonadota</taxon>
        <taxon>Alphaproteobacteria</taxon>
        <taxon>Sphingomonadales</taxon>
        <taxon>Erythrobacteraceae</taxon>
        <taxon>Qipengyuania</taxon>
    </lineage>
</organism>
<dbReference type="NCBIfam" id="TIGR01352">
    <property type="entry name" value="tonB_Cterm"/>
    <property type="match status" value="1"/>
</dbReference>
<evidence type="ECO:0000256" key="4">
    <source>
        <dbReference type="ARBA" id="ARBA00022475"/>
    </source>
</evidence>
<dbReference type="PANTHER" id="PTHR33446">
    <property type="entry name" value="PROTEIN TONB-RELATED"/>
    <property type="match status" value="1"/>
</dbReference>
<dbReference type="InterPro" id="IPR037682">
    <property type="entry name" value="TonB_C"/>
</dbReference>
<gene>
    <name evidence="12" type="ORF">K3152_07380</name>
</gene>
<evidence type="ECO:0000259" key="11">
    <source>
        <dbReference type="PROSITE" id="PS52015"/>
    </source>
</evidence>
<dbReference type="InterPro" id="IPR006260">
    <property type="entry name" value="TonB/TolA_C"/>
</dbReference>
<dbReference type="RefSeq" id="WP_221573460.1">
    <property type="nucleotide sequence ID" value="NZ_JAIGNK010000002.1"/>
</dbReference>
<evidence type="ECO:0000256" key="7">
    <source>
        <dbReference type="ARBA" id="ARBA00022927"/>
    </source>
</evidence>
<evidence type="ECO:0000256" key="9">
    <source>
        <dbReference type="ARBA" id="ARBA00023136"/>
    </source>
</evidence>
<evidence type="ECO:0000256" key="3">
    <source>
        <dbReference type="ARBA" id="ARBA00022448"/>
    </source>
</evidence>
<name>A0ABS7J172_9SPHN</name>
<reference evidence="12 13" key="1">
    <citation type="submission" date="2021-08" db="EMBL/GenBank/DDBJ databases">
        <title>Comparative Genomics Analysis of the Genus Qipengyuania Reveals Extensive Genetic Diversity and Metabolic Versatility, Including the Description of Fifteen Novel Species.</title>
        <authorList>
            <person name="Liu Y."/>
        </authorList>
    </citation>
    <scope>NUCLEOTIDE SEQUENCE [LARGE SCALE GENOMIC DNA]</scope>
    <source>
        <strain evidence="12 13">1NDH17</strain>
    </source>
</reference>